<evidence type="ECO:0000313" key="2">
    <source>
        <dbReference type="EMBL" id="MBZ2166106.1"/>
    </source>
</evidence>
<organism evidence="2 3">
    <name type="scientific">Methanobacterium spitsbergense</name>
    <dbReference type="NCBI Taxonomy" id="2874285"/>
    <lineage>
        <taxon>Archaea</taxon>
        <taxon>Methanobacteriati</taxon>
        <taxon>Methanobacteriota</taxon>
        <taxon>Methanomada group</taxon>
        <taxon>Methanobacteria</taxon>
        <taxon>Methanobacteriales</taxon>
        <taxon>Methanobacteriaceae</taxon>
        <taxon>Methanobacterium</taxon>
    </lineage>
</organism>
<proteinExistence type="predicted"/>
<sequence length="190" mass="23172">MIKKAKIQDMEVEYEVIHRKVKYARLEIKTDKLRIIMPLNYNKEEEIIKKHENWIYKKLSRIKASQEEANNKELNFLMTEPEFRAIVLLFVENLSNDLNVKVNKVYFKKMKTRWGSCSSKKNININIYLMHLPIYLIEYVIFHELTHLVEMGHNKRFWSIISTKYPDYKKQEHELLIYWLLVRKLIDTEH</sequence>
<feature type="domain" description="YgjP-like metallopeptidase" evidence="1">
    <location>
        <begin position="86"/>
        <end position="175"/>
    </location>
</feature>
<reference evidence="3" key="1">
    <citation type="journal article" date="2022" name="Microbiol. Resour. Announc.">
        <title>Draft Genome Sequence of a Methanogenic Archaeon from West Spitsbergen Permafrost.</title>
        <authorList>
            <person name="Trubitsyn V."/>
            <person name="Rivkina E."/>
            <person name="Shcherbakova V."/>
        </authorList>
    </citation>
    <scope>NUCLEOTIDE SEQUENCE [LARGE SCALE GENOMIC DNA]</scope>
    <source>
        <strain evidence="3">VT</strain>
    </source>
</reference>
<dbReference type="PANTHER" id="PTHR30399:SF1">
    <property type="entry name" value="UTP PYROPHOSPHATASE"/>
    <property type="match status" value="1"/>
</dbReference>
<dbReference type="Proteomes" id="UP000825933">
    <property type="component" value="Unassembled WGS sequence"/>
</dbReference>
<name>A0A8T5UW24_9EURY</name>
<keyword evidence="3" id="KW-1185">Reference proteome</keyword>
<accession>A0A8T5UW24</accession>
<comment type="caution">
    <text evidence="2">The sequence shown here is derived from an EMBL/GenBank/DDBJ whole genome shotgun (WGS) entry which is preliminary data.</text>
</comment>
<dbReference type="PANTHER" id="PTHR30399">
    <property type="entry name" value="UNCHARACTERIZED PROTEIN YGJP"/>
    <property type="match status" value="1"/>
</dbReference>
<dbReference type="Gene3D" id="3.30.2010.10">
    <property type="entry name" value="Metalloproteases ('zincins'), catalytic domain"/>
    <property type="match status" value="1"/>
</dbReference>
<dbReference type="AlphaFoldDB" id="A0A8T5UW24"/>
<gene>
    <name evidence="2" type="ORF">K8N75_08645</name>
</gene>
<dbReference type="InterPro" id="IPR002725">
    <property type="entry name" value="YgjP-like_metallopeptidase"/>
</dbReference>
<dbReference type="CDD" id="cd07344">
    <property type="entry name" value="M48_yhfN_like"/>
    <property type="match status" value="1"/>
</dbReference>
<protein>
    <submittedName>
        <fullName evidence="2">M48 family metallopeptidase</fullName>
    </submittedName>
</protein>
<evidence type="ECO:0000259" key="1">
    <source>
        <dbReference type="Pfam" id="PF01863"/>
    </source>
</evidence>
<dbReference type="InterPro" id="IPR053136">
    <property type="entry name" value="UTP_pyrophosphatase-like"/>
</dbReference>
<evidence type="ECO:0000313" key="3">
    <source>
        <dbReference type="Proteomes" id="UP000825933"/>
    </source>
</evidence>
<dbReference type="Pfam" id="PF01863">
    <property type="entry name" value="YgjP-like"/>
    <property type="match status" value="1"/>
</dbReference>
<dbReference type="EMBL" id="JAIOUQ010000009">
    <property type="protein sequence ID" value="MBZ2166106.1"/>
    <property type="molecule type" value="Genomic_DNA"/>
</dbReference>
<dbReference type="RefSeq" id="WP_223791678.1">
    <property type="nucleotide sequence ID" value="NZ_JAIOUQ010000009.1"/>
</dbReference>